<evidence type="ECO:0000313" key="3">
    <source>
        <dbReference type="Proteomes" id="UP000000612"/>
    </source>
</evidence>
<dbReference type="Proteomes" id="UP000000612">
    <property type="component" value="Plasmid pl124"/>
</dbReference>
<keyword evidence="3" id="KW-1185">Reference proteome</keyword>
<evidence type="ECO:0000313" key="2">
    <source>
        <dbReference type="EMBL" id="ACH95079.1"/>
    </source>
</evidence>
<protein>
    <submittedName>
        <fullName evidence="2">Uncharacterized protein</fullName>
    </submittedName>
</protein>
<name>B5RRU3_BORRA</name>
<reference evidence="2 3" key="1">
    <citation type="journal article" date="2008" name="PLoS Genet.">
        <title>The genome of Borrelia recurrentis, the agent of deadly louse-borne relapsing fever, is a degraded subset of tick-borne Borrelia duttonii.</title>
        <authorList>
            <person name="Lescot M."/>
            <person name="Audic S."/>
            <person name="Robert C."/>
            <person name="Nguyen T.T."/>
            <person name="Blanc G."/>
            <person name="Cutler S.J."/>
            <person name="Wincker P."/>
            <person name="Couloux A."/>
            <person name="Claverie J.-M."/>
            <person name="Raoult D."/>
            <person name="Drancourt M."/>
        </authorList>
    </citation>
    <scope>NUCLEOTIDE SEQUENCE [LARGE SCALE GENOMIC DNA]</scope>
    <source>
        <strain evidence="2 3">A1</strain>
    </source>
</reference>
<dbReference type="RefSeq" id="WP_012539267.1">
    <property type="nucleotide sequence ID" value="NC_011246.1"/>
</dbReference>
<dbReference type="AlphaFoldDB" id="B5RRU3"/>
<dbReference type="EMBL" id="CP000994">
    <property type="protein sequence ID" value="ACH95079.1"/>
    <property type="molecule type" value="Genomic_DNA"/>
</dbReference>
<feature type="compositionally biased region" description="Polar residues" evidence="1">
    <location>
        <begin position="35"/>
        <end position="44"/>
    </location>
</feature>
<sequence>MKIIYKTIFVLSTFFICCCKQDKGEKPKIQDETKNFASGHTATNEETESFEETDNIPNKSHKQLLEKYNKIQALFKKPEGFQSSCIEEIEGFFNTDYKHSVNDNLYYTLNFDTTTIDNLKKIITTFGSKNDYPNPAIGESLVRNLSYLIINIMRKIDNSFNRDNRMNKLKNTKNLESLNEIAKMLDDAYIKWNMFVSLIQKTINNAASLTNKQDVIHIFKMLNELKSYKTETCSTNNAEICKLKNKLIVLSTNIENKITELITEKVQH</sequence>
<proteinExistence type="predicted"/>
<dbReference type="HOGENOM" id="CLU_076832_2_0_12"/>
<feature type="compositionally biased region" description="Acidic residues" evidence="1">
    <location>
        <begin position="45"/>
        <end position="54"/>
    </location>
</feature>
<gene>
    <name evidence="2" type="ordered locus">BRE_1018</name>
</gene>
<keyword evidence="2" id="KW-0614">Plasmid</keyword>
<geneLocation type="plasmid" evidence="2 3">
    <name>pl124</name>
</geneLocation>
<evidence type="ECO:0000256" key="1">
    <source>
        <dbReference type="SAM" id="MobiDB-lite"/>
    </source>
</evidence>
<organism evidence="2 3">
    <name type="scientific">Borrelia recurrentis (strain A1)</name>
    <dbReference type="NCBI Taxonomy" id="412418"/>
    <lineage>
        <taxon>Bacteria</taxon>
        <taxon>Pseudomonadati</taxon>
        <taxon>Spirochaetota</taxon>
        <taxon>Spirochaetia</taxon>
        <taxon>Spirochaetales</taxon>
        <taxon>Borreliaceae</taxon>
        <taxon>Borrelia</taxon>
    </lineage>
</organism>
<accession>B5RRU3</accession>
<dbReference type="KEGG" id="bre:BRE_1018"/>
<feature type="region of interest" description="Disordered" evidence="1">
    <location>
        <begin position="34"/>
        <end position="56"/>
    </location>
</feature>